<proteinExistence type="predicted"/>
<protein>
    <submittedName>
        <fullName evidence="1">Uncharacterized protein</fullName>
    </submittedName>
</protein>
<dbReference type="EMBL" id="JARAKH010000046">
    <property type="protein sequence ID" value="KAK8378080.1"/>
    <property type="molecule type" value="Genomic_DNA"/>
</dbReference>
<dbReference type="Proteomes" id="UP001487740">
    <property type="component" value="Unassembled WGS sequence"/>
</dbReference>
<accession>A0AAW0SRP8</accession>
<keyword evidence="2" id="KW-1185">Reference proteome</keyword>
<dbReference type="AlphaFoldDB" id="A0AAW0SRP8"/>
<evidence type="ECO:0000313" key="2">
    <source>
        <dbReference type="Proteomes" id="UP001487740"/>
    </source>
</evidence>
<name>A0AAW0SRP8_SCYPA</name>
<reference evidence="1 2" key="1">
    <citation type="submission" date="2023-03" db="EMBL/GenBank/DDBJ databases">
        <title>High-quality genome of Scylla paramamosain provides insights in environmental adaptation.</title>
        <authorList>
            <person name="Zhang L."/>
        </authorList>
    </citation>
    <scope>NUCLEOTIDE SEQUENCE [LARGE SCALE GENOMIC DNA]</scope>
    <source>
        <strain evidence="1">LZ_2023a</strain>
        <tissue evidence="1">Muscle</tissue>
    </source>
</reference>
<evidence type="ECO:0000313" key="1">
    <source>
        <dbReference type="EMBL" id="KAK8378080.1"/>
    </source>
</evidence>
<comment type="caution">
    <text evidence="1">The sequence shown here is derived from an EMBL/GenBank/DDBJ whole genome shotgun (WGS) entry which is preliminary data.</text>
</comment>
<organism evidence="1 2">
    <name type="scientific">Scylla paramamosain</name>
    <name type="common">Mud crab</name>
    <dbReference type="NCBI Taxonomy" id="85552"/>
    <lineage>
        <taxon>Eukaryota</taxon>
        <taxon>Metazoa</taxon>
        <taxon>Ecdysozoa</taxon>
        <taxon>Arthropoda</taxon>
        <taxon>Crustacea</taxon>
        <taxon>Multicrustacea</taxon>
        <taxon>Malacostraca</taxon>
        <taxon>Eumalacostraca</taxon>
        <taxon>Eucarida</taxon>
        <taxon>Decapoda</taxon>
        <taxon>Pleocyemata</taxon>
        <taxon>Brachyura</taxon>
        <taxon>Eubrachyura</taxon>
        <taxon>Portunoidea</taxon>
        <taxon>Portunidae</taxon>
        <taxon>Portuninae</taxon>
        <taxon>Scylla</taxon>
    </lineage>
</organism>
<gene>
    <name evidence="1" type="ORF">O3P69_018797</name>
</gene>
<sequence>MVSARAHTILIASSQSHNIKTKECTQIYADSLDRLLPRLGGAIEASSDLTAAASPQHRAATILQHQKTAVVVFCHVTRIRGSKDSRCKSVDYQILARIDCHLTISNRSAQELHAAPVWLTIHFPSHWWC</sequence>